<reference evidence="3" key="1">
    <citation type="submission" date="2020-05" db="EMBL/GenBank/DDBJ databases">
        <authorList>
            <person name="Chiriac C."/>
            <person name="Salcher M."/>
            <person name="Ghai R."/>
            <person name="Kavagutti S V."/>
        </authorList>
    </citation>
    <scope>NUCLEOTIDE SEQUENCE</scope>
</reference>
<organism evidence="3">
    <name type="scientific">freshwater metagenome</name>
    <dbReference type="NCBI Taxonomy" id="449393"/>
    <lineage>
        <taxon>unclassified sequences</taxon>
        <taxon>metagenomes</taxon>
        <taxon>ecological metagenomes</taxon>
    </lineage>
</organism>
<evidence type="ECO:0000259" key="2">
    <source>
        <dbReference type="Pfam" id="PF13649"/>
    </source>
</evidence>
<dbReference type="EMBL" id="CAEZXS010000154">
    <property type="protein sequence ID" value="CAB4706824.1"/>
    <property type="molecule type" value="Genomic_DNA"/>
</dbReference>
<protein>
    <submittedName>
        <fullName evidence="3">Unannotated protein</fullName>
    </submittedName>
</protein>
<dbReference type="Pfam" id="PF13649">
    <property type="entry name" value="Methyltransf_25"/>
    <property type="match status" value="1"/>
</dbReference>
<evidence type="ECO:0000256" key="1">
    <source>
        <dbReference type="ARBA" id="ARBA00022679"/>
    </source>
</evidence>
<proteinExistence type="predicted"/>
<name>A0A6J6QGF7_9ZZZZ</name>
<dbReference type="GO" id="GO:0016740">
    <property type="term" value="F:transferase activity"/>
    <property type="evidence" value="ECO:0007669"/>
    <property type="project" value="UniProtKB-KW"/>
</dbReference>
<dbReference type="PANTHER" id="PTHR43861">
    <property type="entry name" value="TRANS-ACONITATE 2-METHYLTRANSFERASE-RELATED"/>
    <property type="match status" value="1"/>
</dbReference>
<dbReference type="SUPFAM" id="SSF53335">
    <property type="entry name" value="S-adenosyl-L-methionine-dependent methyltransferases"/>
    <property type="match status" value="1"/>
</dbReference>
<evidence type="ECO:0000313" key="3">
    <source>
        <dbReference type="EMBL" id="CAB4706824.1"/>
    </source>
</evidence>
<gene>
    <name evidence="3" type="ORF">UFOPK2582_01215</name>
</gene>
<dbReference type="AlphaFoldDB" id="A0A6J6QGF7"/>
<keyword evidence="1" id="KW-0808">Transferase</keyword>
<accession>A0A6J6QGF7</accession>
<feature type="domain" description="Methyltransferase" evidence="2">
    <location>
        <begin position="77"/>
        <end position="172"/>
    </location>
</feature>
<dbReference type="InterPro" id="IPR041698">
    <property type="entry name" value="Methyltransf_25"/>
</dbReference>
<dbReference type="CDD" id="cd02440">
    <property type="entry name" value="AdoMet_MTases"/>
    <property type="match status" value="1"/>
</dbReference>
<sequence length="282" mass="29700">MEQLPGSPGFDAGTYGQSFADIYDAWYPADHSTQAAVEYLSLLASEVLSESVSAEPVLAESVSAEPVLAGAGPSPRILELGVGTGRLALPLALAGNQIHGMDSSAAMLEQLQKKPGAANIKLILGDVGDPAAWPEGPFELVVAAFNLLFNLSQEAAQAALFRSAAQALSENGRFVVEAFIPAPLDANERRLAVREVSAASVVLIATDATAATGEVIGQHIELRDGEPVRLRPWKIRVATPTQIDGLAATAGLELQHRHADWIGTEFDPYGTAHVSVYRKALS</sequence>
<dbReference type="Gene3D" id="3.40.50.150">
    <property type="entry name" value="Vaccinia Virus protein VP39"/>
    <property type="match status" value="1"/>
</dbReference>
<dbReference type="InterPro" id="IPR029063">
    <property type="entry name" value="SAM-dependent_MTases_sf"/>
</dbReference>